<dbReference type="Pfam" id="PF08246">
    <property type="entry name" value="Inhibitor_I29"/>
    <property type="match status" value="1"/>
</dbReference>
<dbReference type="Gene3D" id="1.10.287.2250">
    <property type="match status" value="1"/>
</dbReference>
<dbReference type="InterPro" id="IPR038765">
    <property type="entry name" value="Papain-like_cys_pep_sf"/>
</dbReference>
<evidence type="ECO:0000259" key="7">
    <source>
        <dbReference type="SMART" id="SM00848"/>
    </source>
</evidence>
<feature type="domain" description="Peptidase C1A papain C-terminal" evidence="6">
    <location>
        <begin position="10"/>
        <end position="182"/>
    </location>
</feature>
<dbReference type="Pfam" id="PF00112">
    <property type="entry name" value="Peptidase_C1"/>
    <property type="match status" value="1"/>
</dbReference>
<keyword evidence="3" id="KW-0378">Hydrolase</keyword>
<dbReference type="InterPro" id="IPR000668">
    <property type="entry name" value="Peptidase_C1A_C"/>
</dbReference>
<dbReference type="SUPFAM" id="SSF54001">
    <property type="entry name" value="Cysteine proteinases"/>
    <property type="match status" value="2"/>
</dbReference>
<name>A0A218X182_PUNGR</name>
<evidence type="ECO:0008006" key="10">
    <source>
        <dbReference type="Google" id="ProtNLM"/>
    </source>
</evidence>
<evidence type="ECO:0000256" key="4">
    <source>
        <dbReference type="ARBA" id="ARBA00022807"/>
    </source>
</evidence>
<evidence type="ECO:0000256" key="2">
    <source>
        <dbReference type="ARBA" id="ARBA00022670"/>
    </source>
</evidence>
<dbReference type="InterPro" id="IPR025660">
    <property type="entry name" value="Pept_his_AS"/>
</dbReference>
<gene>
    <name evidence="8" type="ORF">CDL15_Pgr002874</name>
</gene>
<reference evidence="9" key="1">
    <citation type="journal article" date="2017" name="Plant J.">
        <title>The pomegranate (Punica granatum L.) genome and the genomics of punicalagin biosynthesis.</title>
        <authorList>
            <person name="Qin G."/>
            <person name="Xu C."/>
            <person name="Ming R."/>
            <person name="Tang H."/>
            <person name="Guyot R."/>
            <person name="Kramer E.M."/>
            <person name="Hu Y."/>
            <person name="Yi X."/>
            <person name="Qi Y."/>
            <person name="Xu X."/>
            <person name="Gao Z."/>
            <person name="Pan H."/>
            <person name="Jian J."/>
            <person name="Tian Y."/>
            <person name="Yue Z."/>
            <person name="Xu Y."/>
        </authorList>
    </citation>
    <scope>NUCLEOTIDE SEQUENCE [LARGE SCALE GENOMIC DNA]</scope>
    <source>
        <strain evidence="9">cv. Dabenzi</strain>
    </source>
</reference>
<evidence type="ECO:0000313" key="8">
    <source>
        <dbReference type="EMBL" id="OWM78703.1"/>
    </source>
</evidence>
<dbReference type="SMART" id="SM00848">
    <property type="entry name" value="Inhibitor_I29"/>
    <property type="match status" value="1"/>
</dbReference>
<feature type="domain" description="Cathepsin propeptide inhibitor" evidence="7">
    <location>
        <begin position="38"/>
        <end position="93"/>
    </location>
</feature>
<dbReference type="PANTHER" id="PTHR12411">
    <property type="entry name" value="CYSTEINE PROTEASE FAMILY C1-RELATED"/>
    <property type="match status" value="1"/>
</dbReference>
<dbReference type="PROSITE" id="PS00639">
    <property type="entry name" value="THIOL_PROTEASE_HIS"/>
    <property type="match status" value="1"/>
</dbReference>
<dbReference type="GO" id="GO:0008234">
    <property type="term" value="F:cysteine-type peptidase activity"/>
    <property type="evidence" value="ECO:0007669"/>
    <property type="project" value="UniProtKB-KW"/>
</dbReference>
<evidence type="ECO:0000259" key="6">
    <source>
        <dbReference type="SMART" id="SM00645"/>
    </source>
</evidence>
<dbReference type="InterPro" id="IPR013128">
    <property type="entry name" value="Peptidase_C1A"/>
</dbReference>
<protein>
    <recommendedName>
        <fullName evidence="10">Peptidase C1A papain C-terminal domain-containing protein</fullName>
    </recommendedName>
</protein>
<sequence length="183" mass="20439">MALTKQSILLALIFVFGGWASLAASRSLLESPSMHERHEHWMTLYGRVYKDASERQRRFEMRTWSALTPFNRSNGKPYKVGVNQFADLTIEEFKASRNRFKSHMGSTDGASFKSGIFTGTCGTKLDHGVTAIGYGASDGMKYWLVKNSWGAQWGEEGYIRTQMDVDAKEGLCGLAMKASYPTA</sequence>
<evidence type="ECO:0000256" key="5">
    <source>
        <dbReference type="SAM" id="SignalP"/>
    </source>
</evidence>
<keyword evidence="2" id="KW-0645">Protease</keyword>
<dbReference type="InterPro" id="IPR013201">
    <property type="entry name" value="Prot_inhib_I29"/>
</dbReference>
<dbReference type="Proteomes" id="UP000197138">
    <property type="component" value="Unassembled WGS sequence"/>
</dbReference>
<dbReference type="SMART" id="SM00645">
    <property type="entry name" value="Pept_C1"/>
    <property type="match status" value="1"/>
</dbReference>
<dbReference type="EMBL" id="MTKT01002492">
    <property type="protein sequence ID" value="OWM78703.1"/>
    <property type="molecule type" value="Genomic_DNA"/>
</dbReference>
<evidence type="ECO:0000256" key="1">
    <source>
        <dbReference type="ARBA" id="ARBA00008455"/>
    </source>
</evidence>
<proteinExistence type="inferred from homology"/>
<comment type="caution">
    <text evidence="8">The sequence shown here is derived from an EMBL/GenBank/DDBJ whole genome shotgun (WGS) entry which is preliminary data.</text>
</comment>
<feature type="chain" id="PRO_5018793181" description="Peptidase C1A papain C-terminal domain-containing protein" evidence="5">
    <location>
        <begin position="26"/>
        <end position="183"/>
    </location>
</feature>
<organism evidence="8 9">
    <name type="scientific">Punica granatum</name>
    <name type="common">Pomegranate</name>
    <dbReference type="NCBI Taxonomy" id="22663"/>
    <lineage>
        <taxon>Eukaryota</taxon>
        <taxon>Viridiplantae</taxon>
        <taxon>Streptophyta</taxon>
        <taxon>Embryophyta</taxon>
        <taxon>Tracheophyta</taxon>
        <taxon>Spermatophyta</taxon>
        <taxon>Magnoliopsida</taxon>
        <taxon>eudicotyledons</taxon>
        <taxon>Gunneridae</taxon>
        <taxon>Pentapetalae</taxon>
        <taxon>rosids</taxon>
        <taxon>malvids</taxon>
        <taxon>Myrtales</taxon>
        <taxon>Lythraceae</taxon>
        <taxon>Punica</taxon>
    </lineage>
</organism>
<evidence type="ECO:0000313" key="9">
    <source>
        <dbReference type="Proteomes" id="UP000197138"/>
    </source>
</evidence>
<feature type="signal peptide" evidence="5">
    <location>
        <begin position="1"/>
        <end position="25"/>
    </location>
</feature>
<accession>A0A218X182</accession>
<keyword evidence="4" id="KW-0788">Thiol protease</keyword>
<keyword evidence="5" id="KW-0732">Signal</keyword>
<dbReference type="AlphaFoldDB" id="A0A218X182"/>
<evidence type="ECO:0000256" key="3">
    <source>
        <dbReference type="ARBA" id="ARBA00022801"/>
    </source>
</evidence>
<dbReference type="Gene3D" id="3.90.70.10">
    <property type="entry name" value="Cysteine proteinases"/>
    <property type="match status" value="1"/>
</dbReference>
<dbReference type="GO" id="GO:0006508">
    <property type="term" value="P:proteolysis"/>
    <property type="evidence" value="ECO:0007669"/>
    <property type="project" value="UniProtKB-KW"/>
</dbReference>
<comment type="similarity">
    <text evidence="1">Belongs to the peptidase C1 family.</text>
</comment>